<evidence type="ECO:0000313" key="2">
    <source>
        <dbReference type="Proteomes" id="UP001370348"/>
    </source>
</evidence>
<name>A0ABZ2M2J5_9BACT</name>
<gene>
    <name evidence="1" type="ORF">LZC94_08695</name>
</gene>
<dbReference type="Proteomes" id="UP001370348">
    <property type="component" value="Chromosome"/>
</dbReference>
<accession>A0ABZ2M2J5</accession>
<sequence length="460" mass="49551">MHKVTFDFGVALSEEHHVELLVADVSLARALFEGVPAARLLSRVQLARDESDQAAWDAWLARTISGGEDLERLQRAIARHARQALDEGPIEAENTTVAALLFGFFSNESDDASLAETFGRKIRGPREHLVRACAFYDGRLATGGDVRVPMLEACIRLATVASAGPWSHDRMLDAASQVAATELGIQWKAAEQCLFPVDFHAGPEHARMVRLDRTSLDPLVARDPRELAGAIARAERSPSGPDSPRSRVRLDTFLADLSSLLQHRGALVLAVPVIDPEVDPPVPSSPPSDRPSNIPLDWSQPSLAESIAESIEAGQTSLARLRNLVGRGGEPALDAIGAEMLRATHHPVANVMFAEILARSGRPRDVIRLVTHFAIASDPPVAARALSVCSAPELPSVLRAWLEAMLPTDGAVAPIGPDPHTSSAARLTACVASLEPYPHLYQAVKTLLLRVSDRPPPRAE</sequence>
<keyword evidence="2" id="KW-1185">Reference proteome</keyword>
<reference evidence="1 2" key="1">
    <citation type="submission" date="2021-12" db="EMBL/GenBank/DDBJ databases">
        <title>Discovery of the Pendulisporaceae a myxobacterial family with distinct sporulation behavior and unique specialized metabolism.</title>
        <authorList>
            <person name="Garcia R."/>
            <person name="Popoff A."/>
            <person name="Bader C.D."/>
            <person name="Loehr J."/>
            <person name="Walesch S."/>
            <person name="Walt C."/>
            <person name="Boldt J."/>
            <person name="Bunk B."/>
            <person name="Haeckl F.J.F.P.J."/>
            <person name="Gunesch A.P."/>
            <person name="Birkelbach J."/>
            <person name="Nuebel U."/>
            <person name="Pietschmann T."/>
            <person name="Bach T."/>
            <person name="Mueller R."/>
        </authorList>
    </citation>
    <scope>NUCLEOTIDE SEQUENCE [LARGE SCALE GENOMIC DNA]</scope>
    <source>
        <strain evidence="1 2">MSr11954</strain>
    </source>
</reference>
<evidence type="ECO:0000313" key="1">
    <source>
        <dbReference type="EMBL" id="WXB17347.1"/>
    </source>
</evidence>
<organism evidence="1 2">
    <name type="scientific">Pendulispora albinea</name>
    <dbReference type="NCBI Taxonomy" id="2741071"/>
    <lineage>
        <taxon>Bacteria</taxon>
        <taxon>Pseudomonadati</taxon>
        <taxon>Myxococcota</taxon>
        <taxon>Myxococcia</taxon>
        <taxon>Myxococcales</taxon>
        <taxon>Sorangiineae</taxon>
        <taxon>Pendulisporaceae</taxon>
        <taxon>Pendulispora</taxon>
    </lineage>
</organism>
<dbReference type="RefSeq" id="WP_394826977.1">
    <property type="nucleotide sequence ID" value="NZ_CP089984.1"/>
</dbReference>
<protein>
    <submittedName>
        <fullName evidence="1">Uncharacterized protein</fullName>
    </submittedName>
</protein>
<proteinExistence type="predicted"/>
<dbReference type="EMBL" id="CP089984">
    <property type="protein sequence ID" value="WXB17347.1"/>
    <property type="molecule type" value="Genomic_DNA"/>
</dbReference>